<feature type="compositionally biased region" description="Polar residues" evidence="10">
    <location>
        <begin position="18"/>
        <end position="28"/>
    </location>
</feature>
<keyword evidence="5" id="KW-0732">Signal</keyword>
<feature type="compositionally biased region" description="Basic and acidic residues" evidence="10">
    <location>
        <begin position="50"/>
        <end position="64"/>
    </location>
</feature>
<comment type="pathway">
    <text evidence="1">Mycotoxin biosynthesis.</text>
</comment>
<keyword evidence="12" id="KW-1185">Reference proteome</keyword>
<comment type="caution">
    <text evidence="11">The sequence shown here is derived from an EMBL/GenBank/DDBJ whole genome shotgun (WGS) entry which is preliminary data.</text>
</comment>
<dbReference type="Gene3D" id="3.40.50.790">
    <property type="match status" value="1"/>
</dbReference>
<dbReference type="AlphaFoldDB" id="A0A8H7EHR7"/>
<evidence type="ECO:0000256" key="2">
    <source>
        <dbReference type="ARBA" id="ARBA00010758"/>
    </source>
</evidence>
<dbReference type="FunFam" id="3.40.50.1820:FF:000107">
    <property type="entry name" value="Palmitoyl-protein thioesterase 1"/>
    <property type="match status" value="1"/>
</dbReference>
<evidence type="ECO:0000256" key="4">
    <source>
        <dbReference type="ARBA" id="ARBA00014212"/>
    </source>
</evidence>
<feature type="region of interest" description="Disordered" evidence="10">
    <location>
        <begin position="348"/>
        <end position="382"/>
    </location>
</feature>
<dbReference type="Gene3D" id="3.30.190.20">
    <property type="match status" value="1"/>
</dbReference>
<evidence type="ECO:0000313" key="12">
    <source>
        <dbReference type="Proteomes" id="UP000596902"/>
    </source>
</evidence>
<comment type="similarity">
    <text evidence="2">Belongs to the palmitoyl-protein thioesterase family.</text>
</comment>
<dbReference type="EC" id="3.1.2.22" evidence="3"/>
<name>A0A8H7EHR7_9PLEO</name>
<reference evidence="11" key="2">
    <citation type="submission" date="2020-08" db="EMBL/GenBank/DDBJ databases">
        <title>Draft Genome Sequence of Cumin Blight Pathogen Alternaria burnsii.</title>
        <authorList>
            <person name="Feng Z."/>
        </authorList>
    </citation>
    <scope>NUCLEOTIDE SEQUENCE</scope>
    <source>
        <strain evidence="11">CBS107.38</strain>
    </source>
</reference>
<evidence type="ECO:0000256" key="9">
    <source>
        <dbReference type="ARBA" id="ARBA00031934"/>
    </source>
</evidence>
<dbReference type="InterPro" id="IPR002472">
    <property type="entry name" value="Palm_thioest"/>
</dbReference>
<feature type="compositionally biased region" description="Basic residues" evidence="10">
    <location>
        <begin position="1"/>
        <end position="12"/>
    </location>
</feature>
<dbReference type="Gene3D" id="3.40.50.1820">
    <property type="entry name" value="alpha/beta hydrolase"/>
    <property type="match status" value="1"/>
</dbReference>
<feature type="region of interest" description="Disordered" evidence="10">
    <location>
        <begin position="47"/>
        <end position="68"/>
    </location>
</feature>
<keyword evidence="7" id="KW-1015">Disulfide bond</keyword>
<sequence>MAKSKTLAKKAGKATEAPLTTNTTNGTPYQLDPSQVERAAKALVAHMKKHVEEKQQEAPKKSLAADEDEAEEVDEPIFLSLATKKQIGNTKSLKPVAIKLPHPIIANDVRICIFTKDPQRAYKDLVASDAFPEALRGKVQRVLGVDKLKKRYKAFEQKRALLAEYDVFMVDDRVIKIVAECLGKTFYKSKSKRPIPVRLTAGAYIDKSAKKDAKEPQNVVGTPQGVAKEIESALHSTYLSMSPSANTSIKIGNLSMTSQQIVENTVAVVSEVVNKHVGQGWRNIRSLHVKGPATKALPIWLADELWAEPEQVRDAPYHGAITEGTPKGKSAERKRKWDEWEEEMLDEEELAAKQARREAKKAKKTEKKSSISKEKRKAMKQDALQSTTAEMLRLLPLSTLLLVTQTIASPLTRSDSKPLPLLIWHGLGDNYAADGLHSVGDLANETNPGTYVYYIRLDEDAGSDRTATFLGNVTEQIAQVCDDIAKHEVLSRAPGLNALGFSQGGQFLRGLVERCGDRINVKNLVTFGSQHNGIAKYQLCKDGDWLCKGYINLLKANTWGAWVQGHLVPAQYFKATNETTGEPTEEYLEASNFLADINNERVLKNVTYAKNLAALDNFVMYVFEDDTTVIPKESGWFAYTNTTSNEVTDLRDRDIYKEDWIGLKKLDTKGGLHFKTTEGGHMDLGDKVLIDVFKTYFAPEKTVWSDIIDEIQEIIEL</sequence>
<dbReference type="InterPro" id="IPR028364">
    <property type="entry name" value="Ribosomal_uL1/biogenesis"/>
</dbReference>
<dbReference type="InterPro" id="IPR016095">
    <property type="entry name" value="Ribosomal_uL1_3-a/b-sand"/>
</dbReference>
<dbReference type="Pfam" id="PF00687">
    <property type="entry name" value="Ribosomal_L1"/>
    <property type="match status" value="1"/>
</dbReference>
<evidence type="ECO:0000256" key="8">
    <source>
        <dbReference type="ARBA" id="ARBA00023180"/>
    </source>
</evidence>
<dbReference type="SUPFAM" id="SSF56808">
    <property type="entry name" value="Ribosomal protein L1"/>
    <property type="match status" value="1"/>
</dbReference>
<dbReference type="CDD" id="cd00403">
    <property type="entry name" value="Ribosomal_L1"/>
    <property type="match status" value="1"/>
</dbReference>
<dbReference type="PRINTS" id="PR00414">
    <property type="entry name" value="PPTHIESTRASE"/>
</dbReference>
<evidence type="ECO:0000313" key="11">
    <source>
        <dbReference type="EMBL" id="KAF7679165.1"/>
    </source>
</evidence>
<protein>
    <recommendedName>
        <fullName evidence="4">Palmitoyl-protein thioesterase 1</fullName>
        <ecNumber evidence="3">3.1.2.22</ecNumber>
    </recommendedName>
    <alternativeName>
        <fullName evidence="9">Palmitoyl-protein hydrolase 1</fullName>
    </alternativeName>
</protein>
<dbReference type="EMBL" id="JAAABM010000003">
    <property type="protein sequence ID" value="KAF7679165.1"/>
    <property type="molecule type" value="Genomic_DNA"/>
</dbReference>
<dbReference type="GO" id="GO:0008474">
    <property type="term" value="F:palmitoyl-(protein) hydrolase activity"/>
    <property type="evidence" value="ECO:0007669"/>
    <property type="project" value="UniProtKB-EC"/>
</dbReference>
<keyword evidence="8" id="KW-0325">Glycoprotein</keyword>
<evidence type="ECO:0000256" key="3">
    <source>
        <dbReference type="ARBA" id="ARBA00012423"/>
    </source>
</evidence>
<keyword evidence="6" id="KW-0378">Hydrolase</keyword>
<dbReference type="SUPFAM" id="SSF53474">
    <property type="entry name" value="alpha/beta-Hydrolases"/>
    <property type="match status" value="1"/>
</dbReference>
<dbReference type="PANTHER" id="PTHR11247">
    <property type="entry name" value="PALMITOYL-PROTEIN THIOESTERASE/DOLICHYLDIPHOSPHATASE 1"/>
    <property type="match status" value="1"/>
</dbReference>
<dbReference type="Proteomes" id="UP000596902">
    <property type="component" value="Unassembled WGS sequence"/>
</dbReference>
<dbReference type="PANTHER" id="PTHR11247:SF8">
    <property type="entry name" value="PALMITOYL-PROTEIN THIOESTERASE 1"/>
    <property type="match status" value="1"/>
</dbReference>
<gene>
    <name evidence="11" type="ORF">GT037_002913</name>
</gene>
<dbReference type="InterPro" id="IPR029058">
    <property type="entry name" value="AB_hydrolase_fold"/>
</dbReference>
<evidence type="ECO:0000256" key="10">
    <source>
        <dbReference type="SAM" id="MobiDB-lite"/>
    </source>
</evidence>
<dbReference type="InterPro" id="IPR023674">
    <property type="entry name" value="Ribosomal_uL1-like"/>
</dbReference>
<evidence type="ECO:0000256" key="5">
    <source>
        <dbReference type="ARBA" id="ARBA00022729"/>
    </source>
</evidence>
<evidence type="ECO:0000256" key="7">
    <source>
        <dbReference type="ARBA" id="ARBA00023157"/>
    </source>
</evidence>
<reference evidence="11" key="1">
    <citation type="submission" date="2020-01" db="EMBL/GenBank/DDBJ databases">
        <authorList>
            <person name="Feng Z.H.Z."/>
        </authorList>
    </citation>
    <scope>NUCLEOTIDE SEQUENCE</scope>
    <source>
        <strain evidence="11">CBS107.38</strain>
    </source>
</reference>
<organism evidence="11 12">
    <name type="scientific">Alternaria burnsii</name>
    <dbReference type="NCBI Taxonomy" id="1187904"/>
    <lineage>
        <taxon>Eukaryota</taxon>
        <taxon>Fungi</taxon>
        <taxon>Dikarya</taxon>
        <taxon>Ascomycota</taxon>
        <taxon>Pezizomycotina</taxon>
        <taxon>Dothideomycetes</taxon>
        <taxon>Pleosporomycetidae</taxon>
        <taxon>Pleosporales</taxon>
        <taxon>Pleosporineae</taxon>
        <taxon>Pleosporaceae</taxon>
        <taxon>Alternaria</taxon>
        <taxon>Alternaria sect. Alternaria</taxon>
    </lineage>
</organism>
<proteinExistence type="inferred from homology"/>
<evidence type="ECO:0000256" key="1">
    <source>
        <dbReference type="ARBA" id="ARBA00004685"/>
    </source>
</evidence>
<evidence type="ECO:0000256" key="6">
    <source>
        <dbReference type="ARBA" id="ARBA00022801"/>
    </source>
</evidence>
<dbReference type="Pfam" id="PF02089">
    <property type="entry name" value="Palm_thioest"/>
    <property type="match status" value="1"/>
</dbReference>
<dbReference type="RefSeq" id="XP_038789238.1">
    <property type="nucleotide sequence ID" value="XM_038927960.1"/>
</dbReference>
<accession>A0A8H7EHR7</accession>
<feature type="region of interest" description="Disordered" evidence="10">
    <location>
        <begin position="1"/>
        <end position="34"/>
    </location>
</feature>
<dbReference type="GeneID" id="62201138"/>